<keyword evidence="1 5" id="KW-0806">Transcription termination</keyword>
<dbReference type="InterPro" id="IPR047050">
    <property type="entry name" value="NGN"/>
</dbReference>
<dbReference type="AlphaFoldDB" id="A0A328CAA2"/>
<keyword evidence="4 5" id="KW-0804">Transcription</keyword>
<dbReference type="SUPFAM" id="SSF82679">
    <property type="entry name" value="N-utilization substance G protein NusG, N-terminal domain"/>
    <property type="match status" value="1"/>
</dbReference>
<dbReference type="GO" id="GO:0006353">
    <property type="term" value="P:DNA-templated transcription termination"/>
    <property type="evidence" value="ECO:0007669"/>
    <property type="project" value="UniProtKB-UniRule"/>
</dbReference>
<evidence type="ECO:0000259" key="8">
    <source>
        <dbReference type="SMART" id="SM00738"/>
    </source>
</evidence>
<keyword evidence="11" id="KW-1185">Reference proteome</keyword>
<evidence type="ECO:0000313" key="10">
    <source>
        <dbReference type="EMBL" id="RAL23858.1"/>
    </source>
</evidence>
<dbReference type="CDD" id="cd09891">
    <property type="entry name" value="NGN_Bact_1"/>
    <property type="match status" value="1"/>
</dbReference>
<evidence type="ECO:0000313" key="11">
    <source>
        <dbReference type="Proteomes" id="UP000249169"/>
    </source>
</evidence>
<dbReference type="InterPro" id="IPR014722">
    <property type="entry name" value="Rib_uL2_dom2"/>
</dbReference>
<dbReference type="SMART" id="SM00738">
    <property type="entry name" value="NGN"/>
    <property type="match status" value="1"/>
</dbReference>
<dbReference type="PRINTS" id="PR00338">
    <property type="entry name" value="NUSGTNSCPFCT"/>
</dbReference>
<evidence type="ECO:0000256" key="4">
    <source>
        <dbReference type="ARBA" id="ARBA00023163"/>
    </source>
</evidence>
<dbReference type="OrthoDB" id="9809075at2"/>
<comment type="similarity">
    <text evidence="5 7">Belongs to the NusG family.</text>
</comment>
<evidence type="ECO:0000256" key="6">
    <source>
        <dbReference type="NCBIfam" id="TIGR00922"/>
    </source>
</evidence>
<evidence type="ECO:0000256" key="7">
    <source>
        <dbReference type="RuleBase" id="RU000538"/>
    </source>
</evidence>
<dbReference type="InterPro" id="IPR008991">
    <property type="entry name" value="Translation_prot_SH3-like_sf"/>
</dbReference>
<dbReference type="InterPro" id="IPR043425">
    <property type="entry name" value="NusG-like"/>
</dbReference>
<dbReference type="EMBL" id="QHKO01000002">
    <property type="protein sequence ID" value="RAL23858.1"/>
    <property type="molecule type" value="Genomic_DNA"/>
</dbReference>
<dbReference type="GO" id="GO:0005829">
    <property type="term" value="C:cytosol"/>
    <property type="evidence" value="ECO:0007669"/>
    <property type="project" value="TreeGrafter"/>
</dbReference>
<evidence type="ECO:0000256" key="2">
    <source>
        <dbReference type="ARBA" id="ARBA00022814"/>
    </source>
</evidence>
<evidence type="ECO:0000256" key="5">
    <source>
        <dbReference type="HAMAP-Rule" id="MF_00948"/>
    </source>
</evidence>
<dbReference type="NCBIfam" id="TIGR00922">
    <property type="entry name" value="nusG"/>
    <property type="match status" value="1"/>
</dbReference>
<feature type="domain" description="NusG-like N-terminal" evidence="8">
    <location>
        <begin position="6"/>
        <end position="115"/>
    </location>
</feature>
<protein>
    <recommendedName>
        <fullName evidence="5 6">Transcription termination/antitermination protein NusG</fullName>
    </recommendedName>
</protein>
<accession>A0A328CAA2</accession>
<evidence type="ECO:0000259" key="9">
    <source>
        <dbReference type="SMART" id="SM00739"/>
    </source>
</evidence>
<keyword evidence="3 5" id="KW-0805">Transcription regulation</keyword>
<dbReference type="RefSeq" id="WP_111729116.1">
    <property type="nucleotide sequence ID" value="NZ_QHKO01000002.1"/>
</dbReference>
<dbReference type="GO" id="GO:0032784">
    <property type="term" value="P:regulation of DNA-templated transcription elongation"/>
    <property type="evidence" value="ECO:0007669"/>
    <property type="project" value="InterPro"/>
</dbReference>
<dbReference type="GO" id="GO:0006354">
    <property type="term" value="P:DNA-templated transcription elongation"/>
    <property type="evidence" value="ECO:0007669"/>
    <property type="project" value="UniProtKB-UniRule"/>
</dbReference>
<dbReference type="Gene3D" id="3.30.70.940">
    <property type="entry name" value="NusG, N-terminal domain"/>
    <property type="match status" value="1"/>
</dbReference>
<evidence type="ECO:0000256" key="1">
    <source>
        <dbReference type="ARBA" id="ARBA00022472"/>
    </source>
</evidence>
<dbReference type="GO" id="GO:0031564">
    <property type="term" value="P:transcription antitermination"/>
    <property type="evidence" value="ECO:0007669"/>
    <property type="project" value="UniProtKB-UniRule"/>
</dbReference>
<dbReference type="HAMAP" id="MF_00948">
    <property type="entry name" value="NusG"/>
    <property type="match status" value="1"/>
</dbReference>
<comment type="caution">
    <text evidence="10">The sequence shown here is derived from an EMBL/GenBank/DDBJ whole genome shotgun (WGS) entry which is preliminary data.</text>
</comment>
<proteinExistence type="inferred from homology"/>
<dbReference type="Pfam" id="PF00467">
    <property type="entry name" value="KOW"/>
    <property type="match status" value="1"/>
</dbReference>
<dbReference type="Gene3D" id="2.30.30.30">
    <property type="match status" value="1"/>
</dbReference>
<dbReference type="Pfam" id="PF02357">
    <property type="entry name" value="NusG"/>
    <property type="match status" value="1"/>
</dbReference>
<keyword evidence="2 5" id="KW-0889">Transcription antitermination</keyword>
<dbReference type="PANTHER" id="PTHR30265:SF2">
    <property type="entry name" value="TRANSCRIPTION TERMINATION_ANTITERMINATION PROTEIN NUSG"/>
    <property type="match status" value="1"/>
</dbReference>
<evidence type="ECO:0000256" key="3">
    <source>
        <dbReference type="ARBA" id="ARBA00023015"/>
    </source>
</evidence>
<dbReference type="Proteomes" id="UP000249169">
    <property type="component" value="Unassembled WGS sequence"/>
</dbReference>
<gene>
    <name evidence="5" type="primary">nusG</name>
    <name evidence="10" type="ORF">DL240_06835</name>
</gene>
<dbReference type="InterPro" id="IPR001062">
    <property type="entry name" value="Transcrpt_antiterm_NusG"/>
</dbReference>
<dbReference type="InterPro" id="IPR005824">
    <property type="entry name" value="KOW"/>
</dbReference>
<dbReference type="PANTHER" id="PTHR30265">
    <property type="entry name" value="RHO-INTERACTING TRANSCRIPTION TERMINATION FACTOR NUSG"/>
    <property type="match status" value="1"/>
</dbReference>
<name>A0A328CAA2_9DELT</name>
<organism evidence="10 11">
    <name type="scientific">Lujinxingia litoralis</name>
    <dbReference type="NCBI Taxonomy" id="2211119"/>
    <lineage>
        <taxon>Bacteria</taxon>
        <taxon>Deltaproteobacteria</taxon>
        <taxon>Bradymonadales</taxon>
        <taxon>Lujinxingiaceae</taxon>
        <taxon>Lujinxingia</taxon>
    </lineage>
</organism>
<feature type="domain" description="KOW" evidence="9">
    <location>
        <begin position="127"/>
        <end position="154"/>
    </location>
</feature>
<dbReference type="SMART" id="SM00739">
    <property type="entry name" value="KOW"/>
    <property type="match status" value="1"/>
</dbReference>
<dbReference type="InterPro" id="IPR006645">
    <property type="entry name" value="NGN-like_dom"/>
</dbReference>
<reference evidence="10 11" key="1">
    <citation type="submission" date="2018-05" db="EMBL/GenBank/DDBJ databases">
        <title>Lujinxingia marina gen. nov. sp. nov., a new facultative anaerobic member of the class Deltaproteobacteria, and proposal of Lujinxingaceae fam. nov.</title>
        <authorList>
            <person name="Li C.-M."/>
        </authorList>
    </citation>
    <scope>NUCLEOTIDE SEQUENCE [LARGE SCALE GENOMIC DNA]</scope>
    <source>
        <strain evidence="10 11">B210</strain>
    </source>
</reference>
<dbReference type="InterPro" id="IPR036735">
    <property type="entry name" value="NGN_dom_sf"/>
</dbReference>
<comment type="function">
    <text evidence="5 7">Participates in transcription elongation, termination and antitermination.</text>
</comment>
<dbReference type="CDD" id="cd06091">
    <property type="entry name" value="KOW_NusG"/>
    <property type="match status" value="1"/>
</dbReference>
<sequence>MASSDTKEWYIVQTYSGYENKAKLALEERIRSEGVEDDFDEIFIPTETIVEVKNGKRRERTRKFYAGYIFVKMVLSDRAWHVVKNTPKVVGFVGGNQRKPAPVPESEFRKITERIEEGKMSAGPSYNFQKGDKIRVIEGNFKDFTGNIEEVMEEKEKLRVFVEIFGRPTAVEFDFNQVESVADE</sequence>
<dbReference type="SUPFAM" id="SSF50104">
    <property type="entry name" value="Translation proteins SH3-like domain"/>
    <property type="match status" value="1"/>
</dbReference>